<name>A0A3R7C4T9_CLOSI</name>
<comment type="caution">
    <text evidence="1">The sequence shown here is derived from an EMBL/GenBank/DDBJ whole genome shotgun (WGS) entry which is preliminary data.</text>
</comment>
<gene>
    <name evidence="1" type="ORF">CSKR_102101</name>
</gene>
<sequence>MGIGRPVMYAFVESERFAPIRRLFGFFKEMMGEKYPVRTFVMDKLAAQMRAARVVFGSDIYVFLVIDTLCEQPTHIPSHGLPGKRRKVGFSPIVLHTHRFRQDLPLLRQTDPRFVSYLTACWLYLTRKLAVHAQSGTVHFGNVTDNQNSCGSAITLGMTVPCHHCTDMLRFMDSPVTVVKGAAIGEGIRSSVAAGSG</sequence>
<reference evidence="1 2" key="1">
    <citation type="journal article" date="2018" name="Biotechnol. Adv.">
        <title>Improved genomic resources and new bioinformatic workflow for the carcinogenic parasite Clonorchis sinensis: Biotechnological implications.</title>
        <authorList>
            <person name="Wang D."/>
            <person name="Korhonen P.K."/>
            <person name="Gasser R.B."/>
            <person name="Young N.D."/>
        </authorList>
    </citation>
    <scope>NUCLEOTIDE SEQUENCE [LARGE SCALE GENOMIC DNA]</scope>
    <source>
        <strain evidence="1">Cs-k2</strain>
    </source>
</reference>
<evidence type="ECO:0000313" key="1">
    <source>
        <dbReference type="EMBL" id="KAG5453988.1"/>
    </source>
</evidence>
<protein>
    <submittedName>
        <fullName evidence="1">Uncharacterized protein</fullName>
    </submittedName>
</protein>
<keyword evidence="2" id="KW-1185">Reference proteome</keyword>
<reference evidence="1 2" key="2">
    <citation type="journal article" date="2021" name="Genomics">
        <title>High-quality reference genome for Clonorchis sinensis.</title>
        <authorList>
            <person name="Young N.D."/>
            <person name="Stroehlein A.J."/>
            <person name="Kinkar L."/>
            <person name="Wang T."/>
            <person name="Sohn W.M."/>
            <person name="Chang B.C.H."/>
            <person name="Kaur P."/>
            <person name="Weisz D."/>
            <person name="Dudchenko O."/>
            <person name="Aiden E.L."/>
            <person name="Korhonen P.K."/>
            <person name="Gasser R.B."/>
        </authorList>
    </citation>
    <scope>NUCLEOTIDE SEQUENCE [LARGE SCALE GENOMIC DNA]</scope>
    <source>
        <strain evidence="1">Cs-k2</strain>
    </source>
</reference>
<dbReference type="Proteomes" id="UP000286415">
    <property type="component" value="Unassembled WGS sequence"/>
</dbReference>
<evidence type="ECO:0000313" key="2">
    <source>
        <dbReference type="Proteomes" id="UP000286415"/>
    </source>
</evidence>
<accession>A0A3R7C4T9</accession>
<proteinExistence type="predicted"/>
<dbReference type="InParanoid" id="A0A3R7C4T9"/>
<dbReference type="AlphaFoldDB" id="A0A3R7C4T9"/>
<dbReference type="OrthoDB" id="92090at2759"/>
<dbReference type="EMBL" id="NIRI02000010">
    <property type="protein sequence ID" value="KAG5453988.1"/>
    <property type="molecule type" value="Genomic_DNA"/>
</dbReference>
<organism evidence="1 2">
    <name type="scientific">Clonorchis sinensis</name>
    <name type="common">Chinese liver fluke</name>
    <dbReference type="NCBI Taxonomy" id="79923"/>
    <lineage>
        <taxon>Eukaryota</taxon>
        <taxon>Metazoa</taxon>
        <taxon>Spiralia</taxon>
        <taxon>Lophotrochozoa</taxon>
        <taxon>Platyhelminthes</taxon>
        <taxon>Trematoda</taxon>
        <taxon>Digenea</taxon>
        <taxon>Opisthorchiida</taxon>
        <taxon>Opisthorchiata</taxon>
        <taxon>Opisthorchiidae</taxon>
        <taxon>Clonorchis</taxon>
    </lineage>
</organism>